<dbReference type="GO" id="GO:0005886">
    <property type="term" value="C:plasma membrane"/>
    <property type="evidence" value="ECO:0007669"/>
    <property type="project" value="UniProtKB-SubCell"/>
</dbReference>
<feature type="transmembrane region" description="Helical" evidence="10">
    <location>
        <begin position="409"/>
        <end position="428"/>
    </location>
</feature>
<dbReference type="InterPro" id="IPR005829">
    <property type="entry name" value="Sugar_transporter_CS"/>
</dbReference>
<protein>
    <submittedName>
        <fullName evidence="12">MFS transporter</fullName>
    </submittedName>
</protein>
<dbReference type="PANTHER" id="PTHR43528">
    <property type="entry name" value="ALPHA-KETOGLUTARATE PERMEASE"/>
    <property type="match status" value="1"/>
</dbReference>
<evidence type="ECO:0000256" key="9">
    <source>
        <dbReference type="SAM" id="MobiDB-lite"/>
    </source>
</evidence>
<keyword evidence="7 10" id="KW-1133">Transmembrane helix</keyword>
<organism evidence="12 13">
    <name type="scientific">Amycolatopsis taiwanensis</name>
    <dbReference type="NCBI Taxonomy" id="342230"/>
    <lineage>
        <taxon>Bacteria</taxon>
        <taxon>Bacillati</taxon>
        <taxon>Actinomycetota</taxon>
        <taxon>Actinomycetes</taxon>
        <taxon>Pseudonocardiales</taxon>
        <taxon>Pseudonocardiaceae</taxon>
        <taxon>Amycolatopsis</taxon>
    </lineage>
</organism>
<dbReference type="Pfam" id="PF07690">
    <property type="entry name" value="MFS_1"/>
    <property type="match status" value="1"/>
</dbReference>
<evidence type="ECO:0000256" key="2">
    <source>
        <dbReference type="ARBA" id="ARBA00008240"/>
    </source>
</evidence>
<keyword evidence="8 10" id="KW-0472">Membrane</keyword>
<evidence type="ECO:0000313" key="12">
    <source>
        <dbReference type="EMBL" id="GLY70713.1"/>
    </source>
</evidence>
<dbReference type="InterPro" id="IPR011701">
    <property type="entry name" value="MFS"/>
</dbReference>
<feature type="transmembrane region" description="Helical" evidence="10">
    <location>
        <begin position="62"/>
        <end position="85"/>
    </location>
</feature>
<evidence type="ECO:0000256" key="8">
    <source>
        <dbReference type="ARBA" id="ARBA00023136"/>
    </source>
</evidence>
<dbReference type="InterPro" id="IPR051084">
    <property type="entry name" value="H+-coupled_symporters"/>
</dbReference>
<feature type="transmembrane region" description="Helical" evidence="10">
    <location>
        <begin position="379"/>
        <end position="403"/>
    </location>
</feature>
<feature type="transmembrane region" description="Helical" evidence="10">
    <location>
        <begin position="251"/>
        <end position="275"/>
    </location>
</feature>
<feature type="compositionally biased region" description="Polar residues" evidence="9">
    <location>
        <begin position="1"/>
        <end position="18"/>
    </location>
</feature>
<dbReference type="Gene3D" id="1.20.1250.20">
    <property type="entry name" value="MFS general substrate transporter like domains"/>
    <property type="match status" value="2"/>
</dbReference>
<dbReference type="PANTHER" id="PTHR43528:SF1">
    <property type="entry name" value="ALPHA-KETOGLUTARATE PERMEASE"/>
    <property type="match status" value="1"/>
</dbReference>
<reference evidence="12" key="1">
    <citation type="submission" date="2023-03" db="EMBL/GenBank/DDBJ databases">
        <title>Amycolatopsis taiwanensis NBRC 103393.</title>
        <authorList>
            <person name="Ichikawa N."/>
            <person name="Sato H."/>
            <person name="Tonouchi N."/>
        </authorList>
    </citation>
    <scope>NUCLEOTIDE SEQUENCE</scope>
    <source>
        <strain evidence="12">NBRC 103393</strain>
    </source>
</reference>
<keyword evidence="13" id="KW-1185">Reference proteome</keyword>
<evidence type="ECO:0000259" key="11">
    <source>
        <dbReference type="PROSITE" id="PS50850"/>
    </source>
</evidence>
<feature type="transmembrane region" description="Helical" evidence="10">
    <location>
        <begin position="122"/>
        <end position="143"/>
    </location>
</feature>
<feature type="transmembrane region" description="Helical" evidence="10">
    <location>
        <begin position="318"/>
        <end position="337"/>
    </location>
</feature>
<gene>
    <name evidence="12" type="ORF">Atai01_73320</name>
</gene>
<comment type="caution">
    <text evidence="12">The sequence shown here is derived from an EMBL/GenBank/DDBJ whole genome shotgun (WGS) entry which is preliminary data.</text>
</comment>
<dbReference type="AlphaFoldDB" id="A0A9W6R7J1"/>
<comment type="subcellular location">
    <subcellularLocation>
        <location evidence="1">Cell membrane</location>
        <topology evidence="1">Multi-pass membrane protein</topology>
    </subcellularLocation>
</comment>
<comment type="similarity">
    <text evidence="2">Belongs to the major facilitator superfamily. Metabolite:H+ Symporter (MHS) family (TC 2.A.1.6) family.</text>
</comment>
<dbReference type="Proteomes" id="UP001165136">
    <property type="component" value="Unassembled WGS sequence"/>
</dbReference>
<dbReference type="RefSeq" id="WP_285489934.1">
    <property type="nucleotide sequence ID" value="NZ_BSTI01000025.1"/>
</dbReference>
<feature type="domain" description="Major facilitator superfamily (MFS) profile" evidence="11">
    <location>
        <begin position="26"/>
        <end position="434"/>
    </location>
</feature>
<dbReference type="SUPFAM" id="SSF103473">
    <property type="entry name" value="MFS general substrate transporter"/>
    <property type="match status" value="1"/>
</dbReference>
<sequence>MPDLTRTTSPGRTHTSGGDKQLRRRVLSAASVGQLIEWYDFALYGYAVPTIAHLFFPESSSAAALLSSLAIYGVAFVMRPLGGIVFGRLGDRLGRQVVLAAVLGLAGVSTAAIGVLPTYASIGVFAPLLLLVCRLLQGFSAGGEAIGASSFAVEHAPGNRRATWVNLVTAMSVVPPLVATVFVGTLSANLTPGAYESWGWRIPFLVALPLALVGLFIRLKTEESPVFKQARETGQLSKQPLREALRSNRAALGYVFCFAALAALAFYLIVGYLVTYLTVTVGLTKAQAMWTNAAALVVLSVLLPVGGRISDRVGRRPMLVTGSALLAVVGYLIFVLASGGGLVAALAAQLLLVLGISVFGGAAYTVYIEMFPTATRFTGAAMAYNLAYALFGGTAPFFGAWLVAETGSARAPGVYLTVVALAVLAVAFRVPETSKRRLD</sequence>
<keyword evidence="4" id="KW-1003">Cell membrane</keyword>
<feature type="transmembrane region" description="Helical" evidence="10">
    <location>
        <begin position="343"/>
        <end position="367"/>
    </location>
</feature>
<dbReference type="GO" id="GO:0015293">
    <property type="term" value="F:symporter activity"/>
    <property type="evidence" value="ECO:0007669"/>
    <property type="project" value="UniProtKB-KW"/>
</dbReference>
<feature type="transmembrane region" description="Helical" evidence="10">
    <location>
        <begin position="97"/>
        <end position="116"/>
    </location>
</feature>
<evidence type="ECO:0000256" key="6">
    <source>
        <dbReference type="ARBA" id="ARBA00022847"/>
    </source>
</evidence>
<evidence type="ECO:0000256" key="1">
    <source>
        <dbReference type="ARBA" id="ARBA00004651"/>
    </source>
</evidence>
<evidence type="ECO:0000313" key="13">
    <source>
        <dbReference type="Proteomes" id="UP001165136"/>
    </source>
</evidence>
<evidence type="ECO:0000256" key="7">
    <source>
        <dbReference type="ARBA" id="ARBA00022989"/>
    </source>
</evidence>
<dbReference type="EMBL" id="BSTI01000025">
    <property type="protein sequence ID" value="GLY70713.1"/>
    <property type="molecule type" value="Genomic_DNA"/>
</dbReference>
<evidence type="ECO:0000256" key="4">
    <source>
        <dbReference type="ARBA" id="ARBA00022475"/>
    </source>
</evidence>
<feature type="transmembrane region" description="Helical" evidence="10">
    <location>
        <begin position="287"/>
        <end position="306"/>
    </location>
</feature>
<evidence type="ECO:0000256" key="10">
    <source>
        <dbReference type="SAM" id="Phobius"/>
    </source>
</evidence>
<name>A0A9W6R7J1_9PSEU</name>
<feature type="transmembrane region" description="Helical" evidence="10">
    <location>
        <begin position="198"/>
        <end position="219"/>
    </location>
</feature>
<evidence type="ECO:0000256" key="5">
    <source>
        <dbReference type="ARBA" id="ARBA00022692"/>
    </source>
</evidence>
<keyword evidence="6" id="KW-0769">Symport</keyword>
<dbReference type="PROSITE" id="PS00217">
    <property type="entry name" value="SUGAR_TRANSPORT_2"/>
    <property type="match status" value="1"/>
</dbReference>
<dbReference type="InterPro" id="IPR020846">
    <property type="entry name" value="MFS_dom"/>
</dbReference>
<dbReference type="InterPro" id="IPR005828">
    <property type="entry name" value="MFS_sugar_transport-like"/>
</dbReference>
<proteinExistence type="inferred from homology"/>
<dbReference type="InterPro" id="IPR036259">
    <property type="entry name" value="MFS_trans_sf"/>
</dbReference>
<keyword evidence="5 10" id="KW-0812">Transmembrane</keyword>
<keyword evidence="3" id="KW-0813">Transport</keyword>
<evidence type="ECO:0000256" key="3">
    <source>
        <dbReference type="ARBA" id="ARBA00022448"/>
    </source>
</evidence>
<dbReference type="Pfam" id="PF00083">
    <property type="entry name" value="Sugar_tr"/>
    <property type="match status" value="1"/>
</dbReference>
<dbReference type="PROSITE" id="PS50850">
    <property type="entry name" value="MFS"/>
    <property type="match status" value="1"/>
</dbReference>
<feature type="transmembrane region" description="Helical" evidence="10">
    <location>
        <begin position="164"/>
        <end position="186"/>
    </location>
</feature>
<dbReference type="PROSITE" id="PS00216">
    <property type="entry name" value="SUGAR_TRANSPORT_1"/>
    <property type="match status" value="1"/>
</dbReference>
<accession>A0A9W6R7J1</accession>
<feature type="region of interest" description="Disordered" evidence="9">
    <location>
        <begin position="1"/>
        <end position="20"/>
    </location>
</feature>